<protein>
    <submittedName>
        <fullName evidence="12">GPI transamidase component</fullName>
    </submittedName>
</protein>
<feature type="transmembrane region" description="Helical" evidence="11">
    <location>
        <begin position="568"/>
        <end position="587"/>
    </location>
</feature>
<keyword evidence="8 11" id="KW-0472">Membrane</keyword>
<dbReference type="PANTHER" id="PTHR21072">
    <property type="entry name" value="GPI TRANSAMIDASE COMPONENT PIG-S"/>
    <property type="match status" value="1"/>
</dbReference>
<dbReference type="Proteomes" id="UP000279236">
    <property type="component" value="Unassembled WGS sequence"/>
</dbReference>
<accession>A0A427Y496</accession>
<feature type="compositionally biased region" description="Polar residues" evidence="10">
    <location>
        <begin position="618"/>
        <end position="635"/>
    </location>
</feature>
<comment type="caution">
    <text evidence="12">The sequence shown here is derived from an EMBL/GenBank/DDBJ whole genome shotgun (WGS) entry which is preliminary data.</text>
</comment>
<comment type="similarity">
    <text evidence="3">Belongs to the PIGS family.</text>
</comment>
<evidence type="ECO:0000256" key="11">
    <source>
        <dbReference type="SAM" id="Phobius"/>
    </source>
</evidence>
<comment type="pathway">
    <text evidence="2">Glycolipid biosynthesis; glycosylphosphatidylinositol-anchor biosynthesis.</text>
</comment>
<keyword evidence="7 11" id="KW-1133">Transmembrane helix</keyword>
<proteinExistence type="inferred from homology"/>
<evidence type="ECO:0000313" key="13">
    <source>
        <dbReference type="Proteomes" id="UP000279236"/>
    </source>
</evidence>
<evidence type="ECO:0000256" key="2">
    <source>
        <dbReference type="ARBA" id="ARBA00004687"/>
    </source>
</evidence>
<dbReference type="GeneID" id="39588626"/>
<sequence>MSVANPAMRGLGDPPTHEPPQPGTSPEIKLTRRKDVDAARVLEQANQPAKWRLLVVVCFPLFFLLAAPYWWYTTSIVRLPLPNERIVALESQRVVTATADAGPRMQVAIALTAQDPPLRTQIWFTVDEAAFPVPPPGKAQFPHNAKVQNVIKLVTDGVDGLVRRDAPEDRGERRWDMEVDAPRAPLRAHILVTDTATNKFPLEPYIAVGDSEDGKVTRGMLVVPVHPDLIGDRNLKQHYKIALINGIHFLFPPHLPGIPTRALAYSPNITLSFVLLNEDAMVGSYVDGWDVEGAIRDHFLPQLSPLSPLFNFSIESQVLYHAPLTIDPDHVNGSWVIDDDGMNVFVSERWSLDSMSSNNPVLRFLLFVPSQLHRPLKLGDSESRASSFLIPQFGSVVILNPPTEQGQGHDDKTAYTLALAALDAPFAQFAAHLRSLLAIAARPSQLHPDPAPGRAALVARGVADPLSVWEMDTVLRTRLAETAAEARKTLAGIVRLVDKIKEMQLGEDVRDKILGAVRRLEGLPAAARARSPLPPSFLLARDALLLANEAFFDPGMMGQLYFPDQHKFAVYTPLFAPVGVSIVVSLLREVKRLKGRRRKAKKEKDQGEGNPKGVVAESESTATSTGVQTRAATRR</sequence>
<dbReference type="PANTHER" id="PTHR21072:SF13">
    <property type="entry name" value="GPI TRANSAMIDASE COMPONENT PIG-S"/>
    <property type="match status" value="1"/>
</dbReference>
<reference evidence="12 13" key="1">
    <citation type="submission" date="2018-11" db="EMBL/GenBank/DDBJ databases">
        <title>Genome sequence of Apiotrichum porosum DSM 27194.</title>
        <authorList>
            <person name="Aliyu H."/>
            <person name="Gorte O."/>
            <person name="Ochsenreither K."/>
        </authorList>
    </citation>
    <scope>NUCLEOTIDE SEQUENCE [LARGE SCALE GENOMIC DNA]</scope>
    <source>
        <strain evidence="12 13">DSM 27194</strain>
    </source>
</reference>
<keyword evidence="6" id="KW-0256">Endoplasmic reticulum</keyword>
<evidence type="ECO:0000256" key="10">
    <source>
        <dbReference type="SAM" id="MobiDB-lite"/>
    </source>
</evidence>
<evidence type="ECO:0000256" key="7">
    <source>
        <dbReference type="ARBA" id="ARBA00022989"/>
    </source>
</evidence>
<evidence type="ECO:0000256" key="4">
    <source>
        <dbReference type="ARBA" id="ARBA00022502"/>
    </source>
</evidence>
<dbReference type="STRING" id="105984.A0A427Y496"/>
<dbReference type="UniPathway" id="UPA00196"/>
<dbReference type="GO" id="GO:0016255">
    <property type="term" value="P:attachment of GPI anchor to protein"/>
    <property type="evidence" value="ECO:0007669"/>
    <property type="project" value="InterPro"/>
</dbReference>
<name>A0A427Y496_9TREE</name>
<dbReference type="AlphaFoldDB" id="A0A427Y496"/>
<evidence type="ECO:0000256" key="6">
    <source>
        <dbReference type="ARBA" id="ARBA00022824"/>
    </source>
</evidence>
<feature type="region of interest" description="Disordered" evidence="10">
    <location>
        <begin position="594"/>
        <end position="635"/>
    </location>
</feature>
<dbReference type="InterPro" id="IPR019540">
    <property type="entry name" value="PtdIno-glycan_biosynth_class_S"/>
</dbReference>
<evidence type="ECO:0000256" key="5">
    <source>
        <dbReference type="ARBA" id="ARBA00022692"/>
    </source>
</evidence>
<keyword evidence="4" id="KW-0337">GPI-anchor biosynthesis</keyword>
<organism evidence="12 13">
    <name type="scientific">Apiotrichum porosum</name>
    <dbReference type="NCBI Taxonomy" id="105984"/>
    <lineage>
        <taxon>Eukaryota</taxon>
        <taxon>Fungi</taxon>
        <taxon>Dikarya</taxon>
        <taxon>Basidiomycota</taxon>
        <taxon>Agaricomycotina</taxon>
        <taxon>Tremellomycetes</taxon>
        <taxon>Trichosporonales</taxon>
        <taxon>Trichosporonaceae</taxon>
        <taxon>Apiotrichum</taxon>
    </lineage>
</organism>
<dbReference type="OrthoDB" id="28748at2759"/>
<evidence type="ECO:0000256" key="9">
    <source>
        <dbReference type="ARBA" id="ARBA00023180"/>
    </source>
</evidence>
<keyword evidence="9" id="KW-0325">Glycoprotein</keyword>
<comment type="subcellular location">
    <subcellularLocation>
        <location evidence="1">Endoplasmic reticulum membrane</location>
        <topology evidence="1">Multi-pass membrane protein</topology>
    </subcellularLocation>
</comment>
<keyword evidence="5 11" id="KW-0812">Transmembrane</keyword>
<feature type="transmembrane region" description="Helical" evidence="11">
    <location>
        <begin position="53"/>
        <end position="72"/>
    </location>
</feature>
<dbReference type="RefSeq" id="XP_028478683.1">
    <property type="nucleotide sequence ID" value="XM_028619711.1"/>
</dbReference>
<evidence type="ECO:0000313" key="12">
    <source>
        <dbReference type="EMBL" id="RSH85898.1"/>
    </source>
</evidence>
<feature type="region of interest" description="Disordered" evidence="10">
    <location>
        <begin position="1"/>
        <end position="30"/>
    </location>
</feature>
<dbReference type="GO" id="GO:0042765">
    <property type="term" value="C:GPI-anchor transamidase complex"/>
    <property type="evidence" value="ECO:0007669"/>
    <property type="project" value="InterPro"/>
</dbReference>
<gene>
    <name evidence="12" type="primary">GPI17</name>
    <name evidence="12" type="ORF">EHS24_004083</name>
</gene>
<evidence type="ECO:0000256" key="1">
    <source>
        <dbReference type="ARBA" id="ARBA00004477"/>
    </source>
</evidence>
<dbReference type="Pfam" id="PF10510">
    <property type="entry name" value="PIG-S"/>
    <property type="match status" value="2"/>
</dbReference>
<evidence type="ECO:0000256" key="8">
    <source>
        <dbReference type="ARBA" id="ARBA00023136"/>
    </source>
</evidence>
<keyword evidence="13" id="KW-1185">Reference proteome</keyword>
<evidence type="ECO:0000256" key="3">
    <source>
        <dbReference type="ARBA" id="ARBA00005316"/>
    </source>
</evidence>
<dbReference type="EMBL" id="RSCE01000002">
    <property type="protein sequence ID" value="RSH85898.1"/>
    <property type="molecule type" value="Genomic_DNA"/>
</dbReference>
<dbReference type="GO" id="GO:0006506">
    <property type="term" value="P:GPI anchor biosynthetic process"/>
    <property type="evidence" value="ECO:0007669"/>
    <property type="project" value="UniProtKB-UniPathway"/>
</dbReference>